<gene>
    <name evidence="3" type="ORF">FLJC2902T_23700</name>
</gene>
<dbReference type="Proteomes" id="UP000018004">
    <property type="component" value="Unassembled WGS sequence"/>
</dbReference>
<evidence type="ECO:0000259" key="2">
    <source>
        <dbReference type="Pfam" id="PF18962"/>
    </source>
</evidence>
<proteinExistence type="predicted"/>
<dbReference type="Pfam" id="PF18962">
    <property type="entry name" value="Por_Secre_tail"/>
    <property type="match status" value="1"/>
</dbReference>
<accession>V6SKQ1</accession>
<dbReference type="PATRIC" id="fig|1341181.4.peg.2331"/>
<name>V6SKQ1_9FLAO</name>
<organism evidence="3 4">
    <name type="scientific">Flavobacterium limnosediminis JC2902</name>
    <dbReference type="NCBI Taxonomy" id="1341181"/>
    <lineage>
        <taxon>Bacteria</taxon>
        <taxon>Pseudomonadati</taxon>
        <taxon>Bacteroidota</taxon>
        <taxon>Flavobacteriia</taxon>
        <taxon>Flavobacteriales</taxon>
        <taxon>Flavobacteriaceae</taxon>
        <taxon>Flavobacterium</taxon>
    </lineage>
</organism>
<keyword evidence="4" id="KW-1185">Reference proteome</keyword>
<evidence type="ECO:0000256" key="1">
    <source>
        <dbReference type="ARBA" id="ARBA00022729"/>
    </source>
</evidence>
<protein>
    <recommendedName>
        <fullName evidence="2">Secretion system C-terminal sorting domain-containing protein</fullName>
    </recommendedName>
</protein>
<sequence length="104" mass="11977">MDNYTTVIEAGSTQYSTAIYLLNNTEFDKNTFSIYPNPFTTTFKIENQEQISQYTLFDVTGKQLIKTTEKSELDTQTSKLNSGMYLLQLDFENGKSSNYKIIKK</sequence>
<evidence type="ECO:0000313" key="4">
    <source>
        <dbReference type="Proteomes" id="UP000018004"/>
    </source>
</evidence>
<comment type="caution">
    <text evidence="3">The sequence shown here is derived from an EMBL/GenBank/DDBJ whole genome shotgun (WGS) entry which is preliminary data.</text>
</comment>
<dbReference type="EMBL" id="AVGG01000017">
    <property type="protein sequence ID" value="ESU27029.1"/>
    <property type="molecule type" value="Genomic_DNA"/>
</dbReference>
<dbReference type="InterPro" id="IPR026444">
    <property type="entry name" value="Secre_tail"/>
</dbReference>
<dbReference type="AlphaFoldDB" id="V6SKQ1"/>
<dbReference type="NCBIfam" id="TIGR04183">
    <property type="entry name" value="Por_Secre_tail"/>
    <property type="match status" value="1"/>
</dbReference>
<reference evidence="3 4" key="1">
    <citation type="submission" date="2013-08" db="EMBL/GenBank/DDBJ databases">
        <title>Flavobacterium limnosediminis JC2902 genome sequencing.</title>
        <authorList>
            <person name="Lee K."/>
            <person name="Yi H."/>
            <person name="Park S."/>
            <person name="Chun J."/>
        </authorList>
    </citation>
    <scope>NUCLEOTIDE SEQUENCE [LARGE SCALE GENOMIC DNA]</scope>
    <source>
        <strain evidence="3 4">JC2902</strain>
    </source>
</reference>
<feature type="domain" description="Secretion system C-terminal sorting" evidence="2">
    <location>
        <begin position="34"/>
        <end position="102"/>
    </location>
</feature>
<evidence type="ECO:0000313" key="3">
    <source>
        <dbReference type="EMBL" id="ESU27029.1"/>
    </source>
</evidence>
<dbReference type="STRING" id="1341181.FLJC2902T_23700"/>
<keyword evidence="1" id="KW-0732">Signal</keyword>